<dbReference type="RefSeq" id="WP_085126636.1">
    <property type="nucleotide sequence ID" value="NZ_FWZX01000043.1"/>
</dbReference>
<proteinExistence type="predicted"/>
<evidence type="ECO:0000313" key="3">
    <source>
        <dbReference type="Proteomes" id="UP000192917"/>
    </source>
</evidence>
<dbReference type="EMBL" id="FWZX01000043">
    <property type="protein sequence ID" value="SMF81262.1"/>
    <property type="molecule type" value="Genomic_DNA"/>
</dbReference>
<dbReference type="AlphaFoldDB" id="A0A1Y6CP70"/>
<keyword evidence="3" id="KW-1185">Reference proteome</keyword>
<protein>
    <submittedName>
        <fullName evidence="2">Uncharacterized protein</fullName>
    </submittedName>
</protein>
<sequence>MPLPLRLAVLITLVLLTAVLITARLNYAKFVQVTETLDNSRYTFLAQDLKATLEASLDLGLPLDQIQNAQEVVERQRERYPEILAITVFDDKGRVLYNSGRARPDLVERLQKQKVVAGVAEGDRIAATPLVNPFGAIVGGVEVRVSARGADERNDTMVASLGSAVLSAAALGTAAVALIAVVLLHGVRKRLALQARIIASIGETEAALAAPAASGRFHKAASQALDELRAVEQLVEQTRRQD</sequence>
<evidence type="ECO:0000313" key="2">
    <source>
        <dbReference type="EMBL" id="SMF81262.1"/>
    </source>
</evidence>
<reference evidence="2 3" key="1">
    <citation type="submission" date="2017-04" db="EMBL/GenBank/DDBJ databases">
        <authorList>
            <person name="Afonso C.L."/>
            <person name="Miller P.J."/>
            <person name="Scott M.A."/>
            <person name="Spackman E."/>
            <person name="Goraichik I."/>
            <person name="Dimitrov K.M."/>
            <person name="Suarez D.L."/>
            <person name="Swayne D.E."/>
        </authorList>
    </citation>
    <scope>NUCLEOTIDE SEQUENCE [LARGE SCALE GENOMIC DNA]</scope>
    <source>
        <strain evidence="2 3">USBA 355</strain>
    </source>
</reference>
<feature type="transmembrane region" description="Helical" evidence="1">
    <location>
        <begin position="164"/>
        <end position="187"/>
    </location>
</feature>
<accession>A0A1Y6CP70</accession>
<organism evidence="2 3">
    <name type="scientific">Tistlia consotensis USBA 355</name>
    <dbReference type="NCBI Taxonomy" id="560819"/>
    <lineage>
        <taxon>Bacteria</taxon>
        <taxon>Pseudomonadati</taxon>
        <taxon>Pseudomonadota</taxon>
        <taxon>Alphaproteobacteria</taxon>
        <taxon>Rhodospirillales</taxon>
        <taxon>Rhodovibrionaceae</taxon>
        <taxon>Tistlia</taxon>
    </lineage>
</organism>
<gene>
    <name evidence="2" type="ORF">SAMN05428998_14317</name>
</gene>
<keyword evidence="1" id="KW-0812">Transmembrane</keyword>
<dbReference type="STRING" id="560819.SAMN05428998_14317"/>
<dbReference type="Proteomes" id="UP000192917">
    <property type="component" value="Unassembled WGS sequence"/>
</dbReference>
<keyword evidence="1" id="KW-1133">Transmembrane helix</keyword>
<keyword evidence="1" id="KW-0472">Membrane</keyword>
<evidence type="ECO:0000256" key="1">
    <source>
        <dbReference type="SAM" id="Phobius"/>
    </source>
</evidence>
<name>A0A1Y6CP70_9PROT</name>